<comment type="caution">
    <text evidence="1">The sequence shown here is derived from an EMBL/GenBank/DDBJ whole genome shotgun (WGS) entry which is preliminary data.</text>
</comment>
<gene>
    <name evidence="1" type="ORF">JHL16_26635</name>
</gene>
<name>A0ACC5RBH3_9HYPH</name>
<accession>A0ACC5RBH3</accession>
<organism evidence="1 2">
    <name type="scientific">Taklimakanibacter albus</name>
    <dbReference type="NCBI Taxonomy" id="2800327"/>
    <lineage>
        <taxon>Bacteria</taxon>
        <taxon>Pseudomonadati</taxon>
        <taxon>Pseudomonadota</taxon>
        <taxon>Alphaproteobacteria</taxon>
        <taxon>Hyphomicrobiales</taxon>
        <taxon>Aestuariivirgaceae</taxon>
        <taxon>Taklimakanibacter</taxon>
    </lineage>
</organism>
<protein>
    <submittedName>
        <fullName evidence="1">HAMP domain-containing histidine kinase</fullName>
    </submittedName>
</protein>
<keyword evidence="1" id="KW-0418">Kinase</keyword>
<evidence type="ECO:0000313" key="2">
    <source>
        <dbReference type="Proteomes" id="UP000616151"/>
    </source>
</evidence>
<reference evidence="1" key="1">
    <citation type="submission" date="2021-01" db="EMBL/GenBank/DDBJ databases">
        <authorList>
            <person name="Sun Q."/>
        </authorList>
    </citation>
    <scope>NUCLEOTIDE SEQUENCE</scope>
    <source>
        <strain evidence="1">YIM B02566</strain>
    </source>
</reference>
<evidence type="ECO:0000313" key="1">
    <source>
        <dbReference type="EMBL" id="MBK1869970.1"/>
    </source>
</evidence>
<keyword evidence="2" id="KW-1185">Reference proteome</keyword>
<dbReference type="Proteomes" id="UP000616151">
    <property type="component" value="Unassembled WGS sequence"/>
</dbReference>
<sequence length="472" mass="51510">MSPPHQSSNHSSYWKLFHTSTFRLSAVYLIVFILSVGAILAYIYWNTAGLLERQTDETIRAEVQGLADQYRIRGLDGVLDTVRRRSSDESGSIYLLTTPEGVRMAGNLVSVPDEIAIEDSGWTEFPFNVKTSTGTEPHRARAYYTELPGENVLVVGRDIEDMRQFATIIRNTLITGTLIALALGIGGGLLTSRNFLRRVDAITDASRSIMRGDLSGRMPVQGTGDELDRLASSLNQMLDQIERLMRGMQEVSSNVAHDLRTPLTRIKARAESALRSGVEGDFKAALEQTIDESDRLLQTFTALLSIAKAESGQSREGLQPVDAAVILNEVAELYEPFAEDQGGSLKTDISGELNVRANRQLLAQAISNLVDNALKYGESPASGFPEIRVTGGIEGDDAVITVSDRGRGVAPEDRQHVLERFVRLDESRSRPGNGLGLSLVAGVMKLHDGQVLLEDNGPGLKVKLVLPRLQAA</sequence>
<proteinExistence type="predicted"/>
<dbReference type="EMBL" id="JAENHL010000008">
    <property type="protein sequence ID" value="MBK1869970.1"/>
    <property type="molecule type" value="Genomic_DNA"/>
</dbReference>
<keyword evidence="1" id="KW-0808">Transferase</keyword>